<organism evidence="8 9">
    <name type="scientific">Streptomyces coffeae</name>
    <dbReference type="NCBI Taxonomy" id="621382"/>
    <lineage>
        <taxon>Bacteria</taxon>
        <taxon>Bacillati</taxon>
        <taxon>Actinomycetota</taxon>
        <taxon>Actinomycetes</taxon>
        <taxon>Kitasatosporales</taxon>
        <taxon>Streptomycetaceae</taxon>
        <taxon>Streptomyces</taxon>
    </lineage>
</organism>
<keyword evidence="4 7" id="KW-0067">ATP-binding</keyword>
<dbReference type="PANTHER" id="PTHR19375">
    <property type="entry name" value="HEAT SHOCK PROTEIN 70KDA"/>
    <property type="match status" value="1"/>
</dbReference>
<proteinExistence type="inferred from homology"/>
<evidence type="ECO:0000256" key="3">
    <source>
        <dbReference type="ARBA" id="ARBA00022741"/>
    </source>
</evidence>
<evidence type="ECO:0000256" key="7">
    <source>
        <dbReference type="RuleBase" id="RU003322"/>
    </source>
</evidence>
<dbReference type="InterPro" id="IPR043129">
    <property type="entry name" value="ATPase_NBD"/>
</dbReference>
<evidence type="ECO:0000256" key="5">
    <source>
        <dbReference type="ARBA" id="ARBA00023016"/>
    </source>
</evidence>
<protein>
    <submittedName>
        <fullName evidence="8">Hsp70 family protein</fullName>
    </submittedName>
</protein>
<keyword evidence="5" id="KW-0346">Stress response</keyword>
<dbReference type="PROSITE" id="PS00329">
    <property type="entry name" value="HSP70_2"/>
    <property type="match status" value="1"/>
</dbReference>
<keyword evidence="9" id="KW-1185">Reference proteome</keyword>
<dbReference type="InterPro" id="IPR029047">
    <property type="entry name" value="HSP70_peptide-bd_sf"/>
</dbReference>
<keyword evidence="6" id="KW-0143">Chaperone</keyword>
<dbReference type="SUPFAM" id="SSF100920">
    <property type="entry name" value="Heat shock protein 70kD (HSP70), peptide-binding domain"/>
    <property type="match status" value="1"/>
</dbReference>
<dbReference type="CDD" id="cd24029">
    <property type="entry name" value="ASKHA_NBD_HSP70_DnaK_HscA_HscC"/>
    <property type="match status" value="1"/>
</dbReference>
<dbReference type="PROSITE" id="PS00297">
    <property type="entry name" value="HSP70_1"/>
    <property type="match status" value="1"/>
</dbReference>
<name>A0ABS1NII9_9ACTN</name>
<evidence type="ECO:0000313" key="8">
    <source>
        <dbReference type="EMBL" id="MBL1099727.1"/>
    </source>
</evidence>
<sequence length="525" mass="57081">MAVYGIDLGTTYSCIACVDDVGRPTVLRNLEGSDTTPSVVYFESGDGTVVGQSAKDAAVVDPDAVVQLIKRDMGEAVSREFHGRSFTPEEISARILRKLADDAQVSGGHEVRDVVITVPAYFGIAERDATRKAGEIAGLRVLDVVAEPIAAALDYGALGAGADGGDRAILVYDLGGGTFDTTVLTLRGTELKVVCTDGAKELGGSDWDDRLVLHLVDAFRTRFPDAGDPLADPQTETQLRKDAEEAKKALSFRGSYTVRVMHQGLVEPVELTQELIEELTRDLLDRTVDLTRRTVELARERGVARFDDVLLVGGATKMPAVARRLREEFGFDARLHNPDLAVARGASLYALDRALYVINSGEVSAEEAPQVPDTGRITHQPYTISTVASRGYGIQVWDLDLEREYVTHLVHANDTLPVAVVQDFYTIRAGQRKVHIKVMEQAGSVESDELGHNTVVADGELDIPPDKPERWPIQCEFSLDTSGLLTVAATERETGERLTLTVRIGQMTEEAVAEARISLTKERIA</sequence>
<dbReference type="RefSeq" id="WP_201877248.1">
    <property type="nucleotide sequence ID" value="NZ_JAERRF010000015.1"/>
</dbReference>
<keyword evidence="2" id="KW-0597">Phosphoprotein</keyword>
<dbReference type="InterPro" id="IPR018181">
    <property type="entry name" value="Heat_shock_70_CS"/>
</dbReference>
<evidence type="ECO:0000256" key="1">
    <source>
        <dbReference type="ARBA" id="ARBA00007381"/>
    </source>
</evidence>
<dbReference type="Proteomes" id="UP000634229">
    <property type="component" value="Unassembled WGS sequence"/>
</dbReference>
<dbReference type="PROSITE" id="PS01036">
    <property type="entry name" value="HSP70_3"/>
    <property type="match status" value="1"/>
</dbReference>
<keyword evidence="3 7" id="KW-0547">Nucleotide-binding</keyword>
<dbReference type="PRINTS" id="PR00301">
    <property type="entry name" value="HEATSHOCK70"/>
</dbReference>
<dbReference type="InterPro" id="IPR013126">
    <property type="entry name" value="Hsp_70_fam"/>
</dbReference>
<dbReference type="Gene3D" id="3.30.420.40">
    <property type="match status" value="2"/>
</dbReference>
<evidence type="ECO:0000256" key="6">
    <source>
        <dbReference type="ARBA" id="ARBA00023186"/>
    </source>
</evidence>
<dbReference type="Pfam" id="PF00012">
    <property type="entry name" value="HSP70"/>
    <property type="match status" value="1"/>
</dbReference>
<accession>A0ABS1NII9</accession>
<dbReference type="Gene3D" id="3.90.640.10">
    <property type="entry name" value="Actin, Chain A, domain 4"/>
    <property type="match status" value="1"/>
</dbReference>
<dbReference type="EMBL" id="JAERRF010000015">
    <property type="protein sequence ID" value="MBL1099727.1"/>
    <property type="molecule type" value="Genomic_DNA"/>
</dbReference>
<gene>
    <name evidence="8" type="ORF">JK363_24270</name>
</gene>
<evidence type="ECO:0000256" key="2">
    <source>
        <dbReference type="ARBA" id="ARBA00022553"/>
    </source>
</evidence>
<dbReference type="Gene3D" id="2.60.34.10">
    <property type="entry name" value="Substrate Binding Domain Of DNAk, Chain A, domain 1"/>
    <property type="match status" value="1"/>
</dbReference>
<evidence type="ECO:0000256" key="4">
    <source>
        <dbReference type="ARBA" id="ARBA00022840"/>
    </source>
</evidence>
<evidence type="ECO:0000313" key="9">
    <source>
        <dbReference type="Proteomes" id="UP000634229"/>
    </source>
</evidence>
<comment type="caution">
    <text evidence="8">The sequence shown here is derived from an EMBL/GenBank/DDBJ whole genome shotgun (WGS) entry which is preliminary data.</text>
</comment>
<comment type="similarity">
    <text evidence="1 7">Belongs to the heat shock protein 70 family.</text>
</comment>
<dbReference type="SUPFAM" id="SSF53067">
    <property type="entry name" value="Actin-like ATPase domain"/>
    <property type="match status" value="2"/>
</dbReference>
<reference evidence="8 9" key="1">
    <citation type="submission" date="2021-01" db="EMBL/GenBank/DDBJ databases">
        <title>WGS of actinomycetes isolated from Thailand.</title>
        <authorList>
            <person name="Thawai C."/>
        </authorList>
    </citation>
    <scope>NUCLEOTIDE SEQUENCE [LARGE SCALE GENOMIC DNA]</scope>
    <source>
        <strain evidence="8 9">CA1R205</strain>
    </source>
</reference>